<dbReference type="Proteomes" id="UP001501461">
    <property type="component" value="Unassembled WGS sequence"/>
</dbReference>
<dbReference type="EMBL" id="BAAAMN010000046">
    <property type="protein sequence ID" value="GAA2040673.1"/>
    <property type="molecule type" value="Genomic_DNA"/>
</dbReference>
<feature type="region of interest" description="Disordered" evidence="1">
    <location>
        <begin position="1"/>
        <end position="21"/>
    </location>
</feature>
<name>A0ABN2UQ77_9MICC</name>
<organism evidence="2 3">
    <name type="scientific">Yaniella flava</name>
    <dbReference type="NCBI Taxonomy" id="287930"/>
    <lineage>
        <taxon>Bacteria</taxon>
        <taxon>Bacillati</taxon>
        <taxon>Actinomycetota</taxon>
        <taxon>Actinomycetes</taxon>
        <taxon>Micrococcales</taxon>
        <taxon>Micrococcaceae</taxon>
        <taxon>Yaniella</taxon>
    </lineage>
</organism>
<sequence length="303" mass="34432">MTNTPQHPSDQSDYTAISPRPLGEDVSSAYISTFDGKHYAHAITHHNFHPAVPSEYLADKYHDAEDVQSYLDQRDHVIEGAVREWHGDKTTVRTVGPYEYDQWSKRYEFTIEINAAPTEANAILALLEVDPGYLAGDTHLDEHVMDDLRAFDQLSIPNSDDIDAISQMVFANQFLGLYLQEFEDTIRRNATINESVRIEVDPAARDRIEDVAIYFYRRFEGDITAWQTATEYSLAGFAFAVAKGDQSNLADLRSFDLPEPKSYELDEHVISVRLERNMVEHLPKMTIGETFHITQDGTVTLAK</sequence>
<evidence type="ECO:0000256" key="1">
    <source>
        <dbReference type="SAM" id="MobiDB-lite"/>
    </source>
</evidence>
<proteinExistence type="predicted"/>
<reference evidence="2 3" key="1">
    <citation type="journal article" date="2019" name="Int. J. Syst. Evol. Microbiol.">
        <title>The Global Catalogue of Microorganisms (GCM) 10K type strain sequencing project: providing services to taxonomists for standard genome sequencing and annotation.</title>
        <authorList>
            <consortium name="The Broad Institute Genomics Platform"/>
            <consortium name="The Broad Institute Genome Sequencing Center for Infectious Disease"/>
            <person name="Wu L."/>
            <person name="Ma J."/>
        </authorList>
    </citation>
    <scope>NUCLEOTIDE SEQUENCE [LARGE SCALE GENOMIC DNA]</scope>
    <source>
        <strain evidence="2 3">JCM 13595</strain>
    </source>
</reference>
<evidence type="ECO:0000313" key="2">
    <source>
        <dbReference type="EMBL" id="GAA2040673.1"/>
    </source>
</evidence>
<protein>
    <submittedName>
        <fullName evidence="2">Uncharacterized protein</fullName>
    </submittedName>
</protein>
<evidence type="ECO:0000313" key="3">
    <source>
        <dbReference type="Proteomes" id="UP001501461"/>
    </source>
</evidence>
<comment type="caution">
    <text evidence="2">The sequence shown here is derived from an EMBL/GenBank/DDBJ whole genome shotgun (WGS) entry which is preliminary data.</text>
</comment>
<accession>A0ABN2UQ77</accession>
<gene>
    <name evidence="2" type="ORF">GCM10009720_21390</name>
</gene>
<dbReference type="RefSeq" id="WP_343958457.1">
    <property type="nucleotide sequence ID" value="NZ_BAAAMN010000046.1"/>
</dbReference>
<keyword evidence="3" id="KW-1185">Reference proteome</keyword>
<feature type="compositionally biased region" description="Polar residues" evidence="1">
    <location>
        <begin position="1"/>
        <end position="15"/>
    </location>
</feature>